<dbReference type="EC" id="2.7.1.71" evidence="7"/>
<gene>
    <name evidence="7" type="primary">aroK</name>
    <name evidence="8" type="ORF">C7460_101519</name>
</gene>
<dbReference type="InterPro" id="IPR027417">
    <property type="entry name" value="P-loop_NTPase"/>
</dbReference>
<dbReference type="GO" id="GO:0005829">
    <property type="term" value="C:cytosol"/>
    <property type="evidence" value="ECO:0007669"/>
    <property type="project" value="TreeGrafter"/>
</dbReference>
<evidence type="ECO:0000256" key="7">
    <source>
        <dbReference type="HAMAP-Rule" id="MF_00109"/>
    </source>
</evidence>
<evidence type="ECO:0000256" key="2">
    <source>
        <dbReference type="ARBA" id="ARBA00022679"/>
    </source>
</evidence>
<dbReference type="PANTHER" id="PTHR21087">
    <property type="entry name" value="SHIKIMATE KINASE"/>
    <property type="match status" value="1"/>
</dbReference>
<dbReference type="PRINTS" id="PR01100">
    <property type="entry name" value="SHIKIMTKNASE"/>
</dbReference>
<accession>A0A3D9LH26</accession>
<dbReference type="InterPro" id="IPR031322">
    <property type="entry name" value="Shikimate/glucono_kinase"/>
</dbReference>
<sequence>MPGSGKSHFGRILEEELICPLIDLDKEIEEAEERTISDIFEQEGEEYFRQAEARMLRIITESQEEVIISTGGGTPCYHDGLEYMNAHGTTVYLEAEESVLIKRLAPKDHRPLMVGDTEKRVKELLNQRLPVYQKAKITLSHRDPKRLAQELENS</sequence>
<evidence type="ECO:0000256" key="1">
    <source>
        <dbReference type="ARBA" id="ARBA00022605"/>
    </source>
</evidence>
<dbReference type="InterPro" id="IPR000623">
    <property type="entry name" value="Shikimate_kinase/TSH1"/>
</dbReference>
<organism evidence="8 9">
    <name type="scientific">Marinoscillum furvescens DSM 4134</name>
    <dbReference type="NCBI Taxonomy" id="1122208"/>
    <lineage>
        <taxon>Bacteria</taxon>
        <taxon>Pseudomonadati</taxon>
        <taxon>Bacteroidota</taxon>
        <taxon>Cytophagia</taxon>
        <taxon>Cytophagales</taxon>
        <taxon>Reichenbachiellaceae</taxon>
        <taxon>Marinoscillum</taxon>
    </lineage>
</organism>
<dbReference type="UniPathway" id="UPA00053">
    <property type="reaction ID" value="UER00088"/>
</dbReference>
<comment type="pathway">
    <text evidence="7">Metabolic intermediate biosynthesis; chorismate biosynthesis; chorismate from D-erythrose 4-phosphate and phosphoenolpyruvate: step 5/7.</text>
</comment>
<feature type="binding site" evidence="7">
    <location>
        <position position="72"/>
    </location>
    <ligand>
        <name>substrate</name>
    </ligand>
</feature>
<comment type="catalytic activity">
    <reaction evidence="7">
        <text>shikimate + ATP = 3-phosphoshikimate + ADP + H(+)</text>
        <dbReference type="Rhea" id="RHEA:13121"/>
        <dbReference type="ChEBI" id="CHEBI:15378"/>
        <dbReference type="ChEBI" id="CHEBI:30616"/>
        <dbReference type="ChEBI" id="CHEBI:36208"/>
        <dbReference type="ChEBI" id="CHEBI:145989"/>
        <dbReference type="ChEBI" id="CHEBI:456216"/>
        <dbReference type="EC" id="2.7.1.71"/>
    </reaction>
</comment>
<feature type="binding site" evidence="7">
    <location>
        <position position="110"/>
    </location>
    <ligand>
        <name>ATP</name>
        <dbReference type="ChEBI" id="CHEBI:30616"/>
    </ligand>
</feature>
<evidence type="ECO:0000256" key="4">
    <source>
        <dbReference type="ARBA" id="ARBA00022777"/>
    </source>
</evidence>
<dbReference type="HAMAP" id="MF_00109">
    <property type="entry name" value="Shikimate_kinase"/>
    <property type="match status" value="1"/>
</dbReference>
<evidence type="ECO:0000256" key="3">
    <source>
        <dbReference type="ARBA" id="ARBA00022741"/>
    </source>
</evidence>
<keyword evidence="5 7" id="KW-0067">ATP-binding</keyword>
<dbReference type="GO" id="GO:0009423">
    <property type="term" value="P:chorismate biosynthetic process"/>
    <property type="evidence" value="ECO:0007669"/>
    <property type="project" value="UniProtKB-UniRule"/>
</dbReference>
<keyword evidence="7" id="KW-0479">Metal-binding</keyword>
<evidence type="ECO:0000313" key="9">
    <source>
        <dbReference type="Proteomes" id="UP000256779"/>
    </source>
</evidence>
<proteinExistence type="inferred from homology"/>
<dbReference type="Pfam" id="PF01202">
    <property type="entry name" value="SKI"/>
    <property type="match status" value="1"/>
</dbReference>
<dbReference type="GO" id="GO:0000287">
    <property type="term" value="F:magnesium ion binding"/>
    <property type="evidence" value="ECO:0007669"/>
    <property type="project" value="UniProtKB-UniRule"/>
</dbReference>
<keyword evidence="1 7" id="KW-0028">Amino-acid biosynthesis</keyword>
<dbReference type="GO" id="GO:0009073">
    <property type="term" value="P:aromatic amino acid family biosynthetic process"/>
    <property type="evidence" value="ECO:0007669"/>
    <property type="project" value="UniProtKB-KW"/>
</dbReference>
<dbReference type="SUPFAM" id="SSF52540">
    <property type="entry name" value="P-loop containing nucleoside triphosphate hydrolases"/>
    <property type="match status" value="1"/>
</dbReference>
<dbReference type="PANTHER" id="PTHR21087:SF16">
    <property type="entry name" value="SHIKIMATE KINASE 1, CHLOROPLASTIC"/>
    <property type="match status" value="1"/>
</dbReference>
<dbReference type="Proteomes" id="UP000256779">
    <property type="component" value="Unassembled WGS sequence"/>
</dbReference>
<protein>
    <recommendedName>
        <fullName evidence="7">Shikimate kinase</fullName>
        <shortName evidence="7">SK</shortName>
        <ecNumber evidence="7">2.7.1.71</ecNumber>
    </recommendedName>
</protein>
<feature type="binding site" evidence="7">
    <location>
        <position position="128"/>
    </location>
    <ligand>
        <name>substrate</name>
    </ligand>
</feature>
<dbReference type="GO" id="GO:0005524">
    <property type="term" value="F:ATP binding"/>
    <property type="evidence" value="ECO:0007669"/>
    <property type="project" value="UniProtKB-UniRule"/>
</dbReference>
<dbReference type="GO" id="GO:0004765">
    <property type="term" value="F:shikimate kinase activity"/>
    <property type="evidence" value="ECO:0007669"/>
    <property type="project" value="UniProtKB-UniRule"/>
</dbReference>
<feature type="binding site" evidence="7">
    <location>
        <position position="49"/>
    </location>
    <ligand>
        <name>substrate</name>
    </ligand>
</feature>
<feature type="binding site" evidence="7">
    <location>
        <position position="7"/>
    </location>
    <ligand>
        <name>Mg(2+)</name>
        <dbReference type="ChEBI" id="CHEBI:18420"/>
    </ligand>
</feature>
<reference evidence="8 9" key="1">
    <citation type="submission" date="2018-07" db="EMBL/GenBank/DDBJ databases">
        <title>Genomic Encyclopedia of Type Strains, Phase IV (KMG-IV): sequencing the most valuable type-strain genomes for metagenomic binning, comparative biology and taxonomic classification.</title>
        <authorList>
            <person name="Goeker M."/>
        </authorList>
    </citation>
    <scope>NUCLEOTIDE SEQUENCE [LARGE SCALE GENOMIC DNA]</scope>
    <source>
        <strain evidence="8 9">DSM 4134</strain>
    </source>
</reference>
<dbReference type="EMBL" id="QREG01000001">
    <property type="protein sequence ID" value="REE06000.1"/>
    <property type="molecule type" value="Genomic_DNA"/>
</dbReference>
<comment type="function">
    <text evidence="7">Catalyzes the specific phosphorylation of the 3-hydroxyl group of shikimic acid using ATP as a cosubstrate.</text>
</comment>
<keyword evidence="7" id="KW-0963">Cytoplasm</keyword>
<feature type="binding site" evidence="7">
    <location>
        <position position="25"/>
    </location>
    <ligand>
        <name>substrate</name>
    </ligand>
</feature>
<keyword evidence="3 7" id="KW-0547">Nucleotide-binding</keyword>
<comment type="similarity">
    <text evidence="7">Belongs to the shikimate kinase family.</text>
</comment>
<evidence type="ECO:0000256" key="5">
    <source>
        <dbReference type="ARBA" id="ARBA00022840"/>
    </source>
</evidence>
<keyword evidence="7" id="KW-0460">Magnesium</keyword>
<keyword evidence="4 7" id="KW-0418">Kinase</keyword>
<name>A0A3D9LH26_MARFU</name>
<keyword evidence="6 7" id="KW-0057">Aromatic amino acid biosynthesis</keyword>
<comment type="cofactor">
    <cofactor evidence="7">
        <name>Mg(2+)</name>
        <dbReference type="ChEBI" id="CHEBI:18420"/>
    </cofactor>
    <text evidence="7">Binds 1 Mg(2+) ion per subunit.</text>
</comment>
<evidence type="ECO:0000256" key="6">
    <source>
        <dbReference type="ARBA" id="ARBA00023141"/>
    </source>
</evidence>
<dbReference type="Gene3D" id="3.40.50.300">
    <property type="entry name" value="P-loop containing nucleotide triphosphate hydrolases"/>
    <property type="match status" value="1"/>
</dbReference>
<keyword evidence="2 7" id="KW-0808">Transferase</keyword>
<keyword evidence="9" id="KW-1185">Reference proteome</keyword>
<evidence type="ECO:0000313" key="8">
    <source>
        <dbReference type="EMBL" id="REE06000.1"/>
    </source>
</evidence>
<dbReference type="CDD" id="cd00464">
    <property type="entry name" value="SK"/>
    <property type="match status" value="1"/>
</dbReference>
<feature type="binding site" evidence="7">
    <location>
        <begin position="3"/>
        <end position="8"/>
    </location>
    <ligand>
        <name>ATP</name>
        <dbReference type="ChEBI" id="CHEBI:30616"/>
    </ligand>
</feature>
<comment type="caution">
    <text evidence="7">Lacks conserved residue(s) required for the propagation of feature annotation.</text>
</comment>
<dbReference type="AlphaFoldDB" id="A0A3D9LH26"/>
<dbReference type="GO" id="GO:0008652">
    <property type="term" value="P:amino acid biosynthetic process"/>
    <property type="evidence" value="ECO:0007669"/>
    <property type="project" value="UniProtKB-KW"/>
</dbReference>
<comment type="subcellular location">
    <subcellularLocation>
        <location evidence="7">Cytoplasm</location>
    </subcellularLocation>
</comment>
<comment type="caution">
    <text evidence="8">The sequence shown here is derived from an EMBL/GenBank/DDBJ whole genome shotgun (WGS) entry which is preliminary data.</text>
</comment>
<comment type="subunit">
    <text evidence="7">Monomer.</text>
</comment>